<dbReference type="AlphaFoldDB" id="A0AAD8CFY8"/>
<evidence type="ECO:0000256" key="3">
    <source>
        <dbReference type="ARBA" id="ARBA00023319"/>
    </source>
</evidence>
<dbReference type="InterPro" id="IPR003599">
    <property type="entry name" value="Ig_sub"/>
</dbReference>
<feature type="non-terminal residue" evidence="5">
    <location>
        <position position="1"/>
    </location>
</feature>
<sequence>DKAVLTLDPPWAVILTGDKITLKCAADDFWYFKWYQAGKKDSLNKIRAQEYTIKKAAVSHSGDYTCKSDHYSSESILSDPIHITVSDEQVILQTPPQPVFEGDALTLRCRVRGYTANWVDFYKDNKELQSQADTELSVHRVSKSNEGSYKCTAWWSSYRHGDSAEVRVSVRERFSTPTLTVMPDASVWEGAAVTLQCGAQIYKQGTQLQYRYIKDNGNLSGAGSQDQHSIPAAELRDTGSYQCEVEAAGTGVKKKSDSVSLTVKGLKLSGVALRVSPIGGVVIEGTSLSLLCSVAVGSLPIVFTWHREGSQGHIARHTAADQRSDELILLRAQESDTGSYCCQAAYGEGEEGISSQSALLTVLGDRGFFIKSVNPV</sequence>
<dbReference type="Pfam" id="PF13895">
    <property type="entry name" value="Ig_2"/>
    <property type="match status" value="2"/>
</dbReference>
<dbReference type="GO" id="GO:0007166">
    <property type="term" value="P:cell surface receptor signaling pathway"/>
    <property type="evidence" value="ECO:0007669"/>
    <property type="project" value="TreeGrafter"/>
</dbReference>
<dbReference type="InterPro" id="IPR003598">
    <property type="entry name" value="Ig_sub2"/>
</dbReference>
<dbReference type="InterPro" id="IPR013151">
    <property type="entry name" value="Immunoglobulin_dom"/>
</dbReference>
<protein>
    <submittedName>
        <fullName evidence="5">Fc receptor-like protein 5</fullName>
    </submittedName>
</protein>
<evidence type="ECO:0000313" key="6">
    <source>
        <dbReference type="Proteomes" id="UP001230051"/>
    </source>
</evidence>
<feature type="domain" description="Ig-like" evidence="4">
    <location>
        <begin position="177"/>
        <end position="260"/>
    </location>
</feature>
<comment type="caution">
    <text evidence="5">The sequence shown here is derived from an EMBL/GenBank/DDBJ whole genome shotgun (WGS) entry which is preliminary data.</text>
</comment>
<reference evidence="5" key="1">
    <citation type="submission" date="2022-02" db="EMBL/GenBank/DDBJ databases">
        <title>Atlantic sturgeon de novo genome assembly.</title>
        <authorList>
            <person name="Stock M."/>
            <person name="Klopp C."/>
            <person name="Guiguen Y."/>
            <person name="Cabau C."/>
            <person name="Parinello H."/>
            <person name="Santidrian Yebra-Pimentel E."/>
            <person name="Kuhl H."/>
            <person name="Dirks R.P."/>
            <person name="Guessner J."/>
            <person name="Wuertz S."/>
            <person name="Du K."/>
            <person name="Schartl M."/>
        </authorList>
    </citation>
    <scope>NUCLEOTIDE SEQUENCE</scope>
    <source>
        <strain evidence="5">STURGEONOMICS-FGT-2020</strain>
        <tissue evidence="5">Whole blood</tissue>
    </source>
</reference>
<name>A0AAD8CFY8_ACIOX</name>
<dbReference type="EMBL" id="JAGXEW010000057">
    <property type="protein sequence ID" value="KAK1150668.1"/>
    <property type="molecule type" value="Genomic_DNA"/>
</dbReference>
<dbReference type="Pfam" id="PF00047">
    <property type="entry name" value="ig"/>
    <property type="match status" value="1"/>
</dbReference>
<organism evidence="5 6">
    <name type="scientific">Acipenser oxyrinchus oxyrinchus</name>
    <dbReference type="NCBI Taxonomy" id="40147"/>
    <lineage>
        <taxon>Eukaryota</taxon>
        <taxon>Metazoa</taxon>
        <taxon>Chordata</taxon>
        <taxon>Craniata</taxon>
        <taxon>Vertebrata</taxon>
        <taxon>Euteleostomi</taxon>
        <taxon>Actinopterygii</taxon>
        <taxon>Chondrostei</taxon>
        <taxon>Acipenseriformes</taxon>
        <taxon>Acipenseridae</taxon>
        <taxon>Acipenser</taxon>
    </lineage>
</organism>
<evidence type="ECO:0000259" key="4">
    <source>
        <dbReference type="PROSITE" id="PS50835"/>
    </source>
</evidence>
<evidence type="ECO:0000256" key="1">
    <source>
        <dbReference type="ARBA" id="ARBA00022729"/>
    </source>
</evidence>
<dbReference type="Proteomes" id="UP001230051">
    <property type="component" value="Unassembled WGS sequence"/>
</dbReference>
<dbReference type="InterPro" id="IPR007110">
    <property type="entry name" value="Ig-like_dom"/>
</dbReference>
<feature type="domain" description="Ig-like" evidence="4">
    <location>
        <begin position="17"/>
        <end position="78"/>
    </location>
</feature>
<evidence type="ECO:0000313" key="5">
    <source>
        <dbReference type="EMBL" id="KAK1150668.1"/>
    </source>
</evidence>
<dbReference type="InterPro" id="IPR013783">
    <property type="entry name" value="Ig-like_fold"/>
</dbReference>
<dbReference type="GO" id="GO:0009897">
    <property type="term" value="C:external side of plasma membrane"/>
    <property type="evidence" value="ECO:0007669"/>
    <property type="project" value="TreeGrafter"/>
</dbReference>
<dbReference type="SMART" id="SM00409">
    <property type="entry name" value="IG"/>
    <property type="match status" value="4"/>
</dbReference>
<dbReference type="GO" id="GO:0004888">
    <property type="term" value="F:transmembrane signaling receptor activity"/>
    <property type="evidence" value="ECO:0007669"/>
    <property type="project" value="TreeGrafter"/>
</dbReference>
<accession>A0AAD8CFY8</accession>
<keyword evidence="1" id="KW-0732">Signal</keyword>
<dbReference type="GO" id="GO:0006955">
    <property type="term" value="P:immune response"/>
    <property type="evidence" value="ECO:0007669"/>
    <property type="project" value="TreeGrafter"/>
</dbReference>
<dbReference type="PANTHER" id="PTHR11481">
    <property type="entry name" value="IMMUNOGLOBULIN FC RECEPTOR"/>
    <property type="match status" value="1"/>
</dbReference>
<dbReference type="Gene3D" id="2.60.40.10">
    <property type="entry name" value="Immunoglobulins"/>
    <property type="match status" value="4"/>
</dbReference>
<dbReference type="InterPro" id="IPR050488">
    <property type="entry name" value="Ig_Fc_receptor"/>
</dbReference>
<keyword evidence="5" id="KW-0675">Receptor</keyword>
<dbReference type="PIRSF" id="PIRSF000615">
    <property type="entry name" value="TyrPK_CSF1-R"/>
    <property type="match status" value="1"/>
</dbReference>
<gene>
    <name evidence="5" type="primary">FCRL3</name>
    <name evidence="5" type="ORF">AOXY_G33712</name>
</gene>
<keyword evidence="2" id="KW-1015">Disulfide bond</keyword>
<dbReference type="PANTHER" id="PTHR11481:SF64">
    <property type="entry name" value="FC RECEPTOR-LIKE PROTEIN 4"/>
    <property type="match status" value="1"/>
</dbReference>
<keyword evidence="6" id="KW-1185">Reference proteome</keyword>
<dbReference type="SMART" id="SM00408">
    <property type="entry name" value="IGc2"/>
    <property type="match status" value="4"/>
</dbReference>
<proteinExistence type="predicted"/>
<evidence type="ECO:0000256" key="2">
    <source>
        <dbReference type="ARBA" id="ARBA00023157"/>
    </source>
</evidence>
<dbReference type="PROSITE" id="PS50835">
    <property type="entry name" value="IG_LIKE"/>
    <property type="match status" value="4"/>
</dbReference>
<dbReference type="SUPFAM" id="SSF48726">
    <property type="entry name" value="Immunoglobulin"/>
    <property type="match status" value="4"/>
</dbReference>
<feature type="domain" description="Ig-like" evidence="4">
    <location>
        <begin position="80"/>
        <end position="169"/>
    </location>
</feature>
<keyword evidence="3" id="KW-0393">Immunoglobulin domain</keyword>
<dbReference type="InterPro" id="IPR036179">
    <property type="entry name" value="Ig-like_dom_sf"/>
</dbReference>
<feature type="domain" description="Ig-like" evidence="4">
    <location>
        <begin position="284"/>
        <end position="361"/>
    </location>
</feature>